<keyword evidence="2" id="KW-1185">Reference proteome</keyword>
<proteinExistence type="predicted"/>
<accession>A0A504YBF8</accession>
<dbReference type="EMBL" id="SUNJ01011368">
    <property type="protein sequence ID" value="TPP58942.1"/>
    <property type="molecule type" value="Genomic_DNA"/>
</dbReference>
<evidence type="ECO:0000313" key="1">
    <source>
        <dbReference type="EMBL" id="TPP58942.1"/>
    </source>
</evidence>
<reference evidence="1 2" key="1">
    <citation type="submission" date="2019-04" db="EMBL/GenBank/DDBJ databases">
        <title>Annotation for the trematode Fasciola gigantica.</title>
        <authorList>
            <person name="Choi Y.-J."/>
        </authorList>
    </citation>
    <scope>NUCLEOTIDE SEQUENCE [LARGE SCALE GENOMIC DNA]</scope>
    <source>
        <strain evidence="1">Uganda_cow_1</strain>
    </source>
</reference>
<name>A0A504YBF8_FASGI</name>
<comment type="caution">
    <text evidence="1">The sequence shown here is derived from an EMBL/GenBank/DDBJ whole genome shotgun (WGS) entry which is preliminary data.</text>
</comment>
<gene>
    <name evidence="1" type="ORF">FGIG_10559</name>
</gene>
<protein>
    <submittedName>
        <fullName evidence="1">Uncharacterized protein</fullName>
    </submittedName>
</protein>
<dbReference type="AlphaFoldDB" id="A0A504YBF8"/>
<dbReference type="Proteomes" id="UP000316759">
    <property type="component" value="Unassembled WGS sequence"/>
</dbReference>
<sequence length="84" mass="9813">MLTVHCDSWCQMVISLRLEPGYSVLRIVGLIGHVRIHLHHRCATTYFHFTFRSVCPFRCLSSYLFNNCYSPSCSRSLFHISLVF</sequence>
<organism evidence="1 2">
    <name type="scientific">Fasciola gigantica</name>
    <name type="common">Giant liver fluke</name>
    <dbReference type="NCBI Taxonomy" id="46835"/>
    <lineage>
        <taxon>Eukaryota</taxon>
        <taxon>Metazoa</taxon>
        <taxon>Spiralia</taxon>
        <taxon>Lophotrochozoa</taxon>
        <taxon>Platyhelminthes</taxon>
        <taxon>Trematoda</taxon>
        <taxon>Digenea</taxon>
        <taxon>Plagiorchiida</taxon>
        <taxon>Echinostomata</taxon>
        <taxon>Echinostomatoidea</taxon>
        <taxon>Fasciolidae</taxon>
        <taxon>Fasciola</taxon>
    </lineage>
</organism>
<evidence type="ECO:0000313" key="2">
    <source>
        <dbReference type="Proteomes" id="UP000316759"/>
    </source>
</evidence>